<feature type="compositionally biased region" description="Polar residues" evidence="1">
    <location>
        <begin position="14"/>
        <end position="31"/>
    </location>
</feature>
<name>A0A9D4B7D1_DREPO</name>
<evidence type="ECO:0000256" key="1">
    <source>
        <dbReference type="SAM" id="MobiDB-lite"/>
    </source>
</evidence>
<dbReference type="InterPro" id="IPR024810">
    <property type="entry name" value="MAB21L/cGLR"/>
</dbReference>
<sequence>MADGAGKPHVPGTDRTTGCNISSSSPSRLNNEDASVELSNVLNILGYGSELRQKRREYFKQLGDAVKVIIVGSKAEGILRVFESDIDSLYVNERVACLEVGYDVNLIPENKLVFRMDTSICYPGHCILLLERGFPSLFVSALCYNGHGRFLLSSDAFINLRRKYLPPLMRDERAGPSLPISFGPISCDCVVSLRCHCPSILQKWAARSRHWPPPNIVGKVVSMGAVLTPVGFKESENMPNEWRVCFNTGETELVINLNDTQIKVYVLLKMIAKDVLKPRQKGITSFMVKNIILWLAENNPQSTFHDRRLIFWLLESLKELRTALSTKYLPYYMIPERNLMTACRLTVTLQRKWMATLTDMIVEGPEMLRRLPKIRQAIIAHPEPLLWYTRRRIEMEIIFLEMLTHCDPVNNNNFFNMFDFMDRHGLTLRLMEICGDFIANMCSEENIDILNIVQLFNFFYRVLA</sequence>
<feature type="domain" description="Mab-21-like HhH/H2TH-like" evidence="2">
    <location>
        <begin position="264"/>
        <end position="343"/>
    </location>
</feature>
<proteinExistence type="predicted"/>
<protein>
    <recommendedName>
        <fullName evidence="2">Mab-21-like HhH/H2TH-like domain-containing protein</fullName>
    </recommendedName>
</protein>
<evidence type="ECO:0000313" key="4">
    <source>
        <dbReference type="Proteomes" id="UP000828390"/>
    </source>
</evidence>
<dbReference type="Gene3D" id="1.10.1410.40">
    <property type="match status" value="1"/>
</dbReference>
<reference evidence="3" key="1">
    <citation type="journal article" date="2019" name="bioRxiv">
        <title>The Genome of the Zebra Mussel, Dreissena polymorpha: A Resource for Invasive Species Research.</title>
        <authorList>
            <person name="McCartney M.A."/>
            <person name="Auch B."/>
            <person name="Kono T."/>
            <person name="Mallez S."/>
            <person name="Zhang Y."/>
            <person name="Obille A."/>
            <person name="Becker A."/>
            <person name="Abrahante J.E."/>
            <person name="Garbe J."/>
            <person name="Badalamenti J.P."/>
            <person name="Herman A."/>
            <person name="Mangelson H."/>
            <person name="Liachko I."/>
            <person name="Sullivan S."/>
            <person name="Sone E.D."/>
            <person name="Koren S."/>
            <person name="Silverstein K.A.T."/>
            <person name="Beckman K.B."/>
            <person name="Gohl D.M."/>
        </authorList>
    </citation>
    <scope>NUCLEOTIDE SEQUENCE</scope>
    <source>
        <strain evidence="3">Duluth1</strain>
        <tissue evidence="3">Whole animal</tissue>
    </source>
</reference>
<dbReference type="Pfam" id="PF20266">
    <property type="entry name" value="Mab-21_C"/>
    <property type="match status" value="1"/>
</dbReference>
<dbReference type="OrthoDB" id="6054423at2759"/>
<keyword evidence="4" id="KW-1185">Reference proteome</keyword>
<dbReference type="Proteomes" id="UP000828390">
    <property type="component" value="Unassembled WGS sequence"/>
</dbReference>
<gene>
    <name evidence="3" type="ORF">DPMN_191380</name>
</gene>
<accession>A0A9D4B7D1</accession>
<evidence type="ECO:0000259" key="2">
    <source>
        <dbReference type="Pfam" id="PF20266"/>
    </source>
</evidence>
<comment type="caution">
    <text evidence="3">The sequence shown here is derived from an EMBL/GenBank/DDBJ whole genome shotgun (WGS) entry which is preliminary data.</text>
</comment>
<dbReference type="EMBL" id="JAIWYP010000027">
    <property type="protein sequence ID" value="KAH3691965.1"/>
    <property type="molecule type" value="Genomic_DNA"/>
</dbReference>
<dbReference type="InterPro" id="IPR046906">
    <property type="entry name" value="Mab-21_HhH/H2TH-like"/>
</dbReference>
<reference evidence="3" key="2">
    <citation type="submission" date="2020-11" db="EMBL/GenBank/DDBJ databases">
        <authorList>
            <person name="McCartney M.A."/>
            <person name="Auch B."/>
            <person name="Kono T."/>
            <person name="Mallez S."/>
            <person name="Becker A."/>
            <person name="Gohl D.M."/>
            <person name="Silverstein K.A.T."/>
            <person name="Koren S."/>
            <person name="Bechman K.B."/>
            <person name="Herman A."/>
            <person name="Abrahante J.E."/>
            <person name="Garbe J."/>
        </authorList>
    </citation>
    <scope>NUCLEOTIDE SEQUENCE</scope>
    <source>
        <strain evidence="3">Duluth1</strain>
        <tissue evidence="3">Whole animal</tissue>
    </source>
</reference>
<dbReference type="SMART" id="SM01265">
    <property type="entry name" value="Mab-21"/>
    <property type="match status" value="1"/>
</dbReference>
<organism evidence="3 4">
    <name type="scientific">Dreissena polymorpha</name>
    <name type="common">Zebra mussel</name>
    <name type="synonym">Mytilus polymorpha</name>
    <dbReference type="NCBI Taxonomy" id="45954"/>
    <lineage>
        <taxon>Eukaryota</taxon>
        <taxon>Metazoa</taxon>
        <taxon>Spiralia</taxon>
        <taxon>Lophotrochozoa</taxon>
        <taxon>Mollusca</taxon>
        <taxon>Bivalvia</taxon>
        <taxon>Autobranchia</taxon>
        <taxon>Heteroconchia</taxon>
        <taxon>Euheterodonta</taxon>
        <taxon>Imparidentia</taxon>
        <taxon>Neoheterodontei</taxon>
        <taxon>Myida</taxon>
        <taxon>Dreissenoidea</taxon>
        <taxon>Dreissenidae</taxon>
        <taxon>Dreissena</taxon>
    </lineage>
</organism>
<feature type="region of interest" description="Disordered" evidence="1">
    <location>
        <begin position="1"/>
        <end position="31"/>
    </location>
</feature>
<dbReference type="PANTHER" id="PTHR10656">
    <property type="entry name" value="CELL FATE DETERMINING PROTEIN MAB21-RELATED"/>
    <property type="match status" value="1"/>
</dbReference>
<evidence type="ECO:0000313" key="3">
    <source>
        <dbReference type="EMBL" id="KAH3691965.1"/>
    </source>
</evidence>
<dbReference type="PANTHER" id="PTHR10656:SF69">
    <property type="entry name" value="MAB-21-LIKE HHH_H2TH-LIKE DOMAIN-CONTAINING PROTEIN"/>
    <property type="match status" value="1"/>
</dbReference>
<dbReference type="AlphaFoldDB" id="A0A9D4B7D1"/>